<comment type="caution">
    <text evidence="1">The sequence shown here is derived from an EMBL/GenBank/DDBJ whole genome shotgun (WGS) entry which is preliminary data.</text>
</comment>
<dbReference type="OrthoDB" id="5440at2759"/>
<dbReference type="Gene3D" id="3.10.450.50">
    <property type="match status" value="1"/>
</dbReference>
<keyword evidence="2" id="KW-1185">Reference proteome</keyword>
<name>A0A9W8YH02_9PLEO</name>
<organism evidence="1 2">
    <name type="scientific">Neocucurbitaria cava</name>
    <dbReference type="NCBI Taxonomy" id="798079"/>
    <lineage>
        <taxon>Eukaryota</taxon>
        <taxon>Fungi</taxon>
        <taxon>Dikarya</taxon>
        <taxon>Ascomycota</taxon>
        <taxon>Pezizomycotina</taxon>
        <taxon>Dothideomycetes</taxon>
        <taxon>Pleosporomycetidae</taxon>
        <taxon>Pleosporales</taxon>
        <taxon>Pleosporineae</taxon>
        <taxon>Cucurbitariaceae</taxon>
        <taxon>Neocucurbitaria</taxon>
    </lineage>
</organism>
<accession>A0A9W8YH02</accession>
<protein>
    <recommendedName>
        <fullName evidence="3">Carboxymethylenebutenolidase</fullName>
    </recommendedName>
</protein>
<dbReference type="SUPFAM" id="SSF54427">
    <property type="entry name" value="NTF2-like"/>
    <property type="match status" value="1"/>
</dbReference>
<proteinExistence type="predicted"/>
<dbReference type="Proteomes" id="UP001140560">
    <property type="component" value="Unassembled WGS sequence"/>
</dbReference>
<evidence type="ECO:0000313" key="2">
    <source>
        <dbReference type="Proteomes" id="UP001140560"/>
    </source>
</evidence>
<dbReference type="GO" id="GO:0030638">
    <property type="term" value="P:polyketide metabolic process"/>
    <property type="evidence" value="ECO:0007669"/>
    <property type="project" value="InterPro"/>
</dbReference>
<dbReference type="InterPro" id="IPR032710">
    <property type="entry name" value="NTF2-like_dom_sf"/>
</dbReference>
<dbReference type="PANTHER" id="PTHR38436">
    <property type="entry name" value="POLYKETIDE CYCLASE SNOAL-LIKE DOMAIN"/>
    <property type="match status" value="1"/>
</dbReference>
<evidence type="ECO:0008006" key="3">
    <source>
        <dbReference type="Google" id="ProtNLM"/>
    </source>
</evidence>
<dbReference type="AlphaFoldDB" id="A0A9W8YH02"/>
<dbReference type="EMBL" id="JAPEUY010000003">
    <property type="protein sequence ID" value="KAJ4375345.1"/>
    <property type="molecule type" value="Genomic_DNA"/>
</dbReference>
<sequence length="282" mass="31613">MLLLVADSETDTPLTIDNGVPGSLIKWAEEGFTVVEIKASALSKGSNVIRTAIEALKQCAECDYDAKVGVVVIYADEKDKAIFDQHTVPTLVHLVGTSSSPTHRTADLITYYYANVKSSKFATPFHHHFHYGTEAVSHTRNLAFLKPRIGGPYFDLEAIWEEHTYYEFADRSVEHTMSTMVQEPYVNHVPTVEVPFTAVVNIRGDRLYHEHIAWDQCTVLRQLGLLPEYLPFPHPLPEGHAVPLGATVQYRVPASGIDIARKMRDKNSVDSNGMFNFKVRTE</sequence>
<evidence type="ECO:0000313" key="1">
    <source>
        <dbReference type="EMBL" id="KAJ4375345.1"/>
    </source>
</evidence>
<dbReference type="InterPro" id="IPR009959">
    <property type="entry name" value="Cyclase_SnoaL-like"/>
</dbReference>
<reference evidence="1" key="1">
    <citation type="submission" date="2022-10" db="EMBL/GenBank/DDBJ databases">
        <title>Tapping the CABI collections for fungal endophytes: first genome assemblies for Collariella, Neodidymelliopsis, Ascochyta clinopodiicola, Didymella pomorum, Didymosphaeria variabile, Neocosmospora piperis and Neocucurbitaria cava.</title>
        <authorList>
            <person name="Hill R."/>
        </authorList>
    </citation>
    <scope>NUCLEOTIDE SEQUENCE</scope>
    <source>
        <strain evidence="1">IMI 356814</strain>
    </source>
</reference>
<dbReference type="PANTHER" id="PTHR38436:SF3">
    <property type="entry name" value="CARBOXYMETHYLENEBUTENOLIDASE-RELATED"/>
    <property type="match status" value="1"/>
</dbReference>
<gene>
    <name evidence="1" type="ORF">N0V83_002431</name>
</gene>